<name>A0A239HND7_9BACT</name>
<accession>A0A239HND7</accession>
<organism evidence="1 2">
    <name type="scientific">Pontibacter ummariensis</name>
    <dbReference type="NCBI Taxonomy" id="1610492"/>
    <lineage>
        <taxon>Bacteria</taxon>
        <taxon>Pseudomonadati</taxon>
        <taxon>Bacteroidota</taxon>
        <taxon>Cytophagia</taxon>
        <taxon>Cytophagales</taxon>
        <taxon>Hymenobacteraceae</taxon>
        <taxon>Pontibacter</taxon>
    </lineage>
</organism>
<dbReference type="AlphaFoldDB" id="A0A239HND7"/>
<evidence type="ECO:0000313" key="2">
    <source>
        <dbReference type="Proteomes" id="UP000198432"/>
    </source>
</evidence>
<proteinExistence type="predicted"/>
<evidence type="ECO:0000313" key="1">
    <source>
        <dbReference type="EMBL" id="SNS82413.1"/>
    </source>
</evidence>
<dbReference type="EMBL" id="FZOQ01000014">
    <property type="protein sequence ID" value="SNS82413.1"/>
    <property type="molecule type" value="Genomic_DNA"/>
</dbReference>
<keyword evidence="2" id="KW-1185">Reference proteome</keyword>
<sequence length="113" mass="13184">MEFVDLETGFGLLGFADYAEFKRVRQLCQEKRRHVAYAGEWGKLREIQARHWVKPSHSGYIDYHYPWQDFFMTARNTPVRPGLRSGLESLATAVKVLGEKCGYEVKYVLVVRK</sequence>
<protein>
    <submittedName>
        <fullName evidence="1">Uncharacterized protein</fullName>
    </submittedName>
</protein>
<reference evidence="2" key="1">
    <citation type="submission" date="2017-06" db="EMBL/GenBank/DDBJ databases">
        <authorList>
            <person name="Varghese N."/>
            <person name="Submissions S."/>
        </authorList>
    </citation>
    <scope>NUCLEOTIDE SEQUENCE [LARGE SCALE GENOMIC DNA]</scope>
    <source>
        <strain evidence="2">NKM1</strain>
    </source>
</reference>
<gene>
    <name evidence="1" type="ORF">SAMN06296052_11459</name>
</gene>
<dbReference type="Proteomes" id="UP000198432">
    <property type="component" value="Unassembled WGS sequence"/>
</dbReference>
<dbReference type="RefSeq" id="WP_089320100.1">
    <property type="nucleotide sequence ID" value="NZ_FZOQ01000014.1"/>
</dbReference>
<dbReference type="OrthoDB" id="855240at2"/>